<evidence type="ECO:0000256" key="2">
    <source>
        <dbReference type="ARBA" id="ARBA00012588"/>
    </source>
</evidence>
<feature type="region of interest" description="Disordered" evidence="3">
    <location>
        <begin position="26"/>
        <end position="56"/>
    </location>
</feature>
<name>A0A5J5B738_9ASTE</name>
<accession>A0A5J5B738</accession>
<organism evidence="5 6">
    <name type="scientific">Nyssa sinensis</name>
    <dbReference type="NCBI Taxonomy" id="561372"/>
    <lineage>
        <taxon>Eukaryota</taxon>
        <taxon>Viridiplantae</taxon>
        <taxon>Streptophyta</taxon>
        <taxon>Embryophyta</taxon>
        <taxon>Tracheophyta</taxon>
        <taxon>Spermatophyta</taxon>
        <taxon>Magnoliopsida</taxon>
        <taxon>eudicotyledons</taxon>
        <taxon>Gunneridae</taxon>
        <taxon>Pentapetalae</taxon>
        <taxon>asterids</taxon>
        <taxon>Cornales</taxon>
        <taxon>Nyssaceae</taxon>
        <taxon>Nyssa</taxon>
    </lineage>
</organism>
<protein>
    <recommendedName>
        <fullName evidence="2">starch synthase</fullName>
        <ecNumber evidence="2">2.4.1.21</ecNumber>
    </recommendedName>
</protein>
<dbReference type="AlphaFoldDB" id="A0A5J5B738"/>
<dbReference type="GO" id="GO:2001070">
    <property type="term" value="F:starch binding"/>
    <property type="evidence" value="ECO:0007669"/>
    <property type="project" value="InterPro"/>
</dbReference>
<evidence type="ECO:0000313" key="5">
    <source>
        <dbReference type="EMBL" id="KAA8538354.1"/>
    </source>
</evidence>
<gene>
    <name evidence="5" type="ORF">F0562_027823</name>
</gene>
<evidence type="ECO:0000259" key="4">
    <source>
        <dbReference type="Pfam" id="PF16760"/>
    </source>
</evidence>
<dbReference type="InterPro" id="IPR005085">
    <property type="entry name" value="CBM25"/>
</dbReference>
<dbReference type="PANTHER" id="PTHR46083:SF5">
    <property type="entry name" value="STARCH SYNTHASE 3, CHLOROPLASTIC_AMYLOPLASTIC"/>
    <property type="match status" value="1"/>
</dbReference>
<dbReference type="Pfam" id="PF16760">
    <property type="entry name" value="CBM53"/>
    <property type="match status" value="1"/>
</dbReference>
<dbReference type="PANTHER" id="PTHR46083">
    <property type="match status" value="1"/>
</dbReference>
<keyword evidence="6" id="KW-1185">Reference proteome</keyword>
<evidence type="ECO:0000313" key="6">
    <source>
        <dbReference type="Proteomes" id="UP000325577"/>
    </source>
</evidence>
<evidence type="ECO:0000256" key="1">
    <source>
        <dbReference type="ARBA" id="ARBA00001478"/>
    </source>
</evidence>
<comment type="catalytic activity">
    <reaction evidence="1">
        <text>[(1-&gt;4)-alpha-D-glucosyl](n) + ADP-alpha-D-glucose = [(1-&gt;4)-alpha-D-glucosyl](n+1) + ADP + H(+)</text>
        <dbReference type="Rhea" id="RHEA:18189"/>
        <dbReference type="Rhea" id="RHEA-COMP:9584"/>
        <dbReference type="Rhea" id="RHEA-COMP:9587"/>
        <dbReference type="ChEBI" id="CHEBI:15378"/>
        <dbReference type="ChEBI" id="CHEBI:15444"/>
        <dbReference type="ChEBI" id="CHEBI:57498"/>
        <dbReference type="ChEBI" id="CHEBI:456216"/>
        <dbReference type="EC" id="2.4.1.21"/>
    </reaction>
</comment>
<dbReference type="EMBL" id="CM018038">
    <property type="protein sequence ID" value="KAA8538354.1"/>
    <property type="molecule type" value="Genomic_DNA"/>
</dbReference>
<sequence length="161" mass="19015">MEGGMDVFKFDDFLLEEKHRELEKLAKEQAERERQAEERRKIEAKKVASEADREQTKVETERKREILWEFMKKAMMSIDNVWYIEPKEFKGEEMVGLYSNRSFGPLFHANEVWIHGGHNNWKDGLSIVASLVSSKRTGGNWWLQFQQLPHVNQSPQSSIQF</sequence>
<reference evidence="5 6" key="1">
    <citation type="submission" date="2019-09" db="EMBL/GenBank/DDBJ databases">
        <title>A chromosome-level genome assembly of the Chinese tupelo Nyssa sinensis.</title>
        <authorList>
            <person name="Yang X."/>
            <person name="Kang M."/>
            <person name="Yang Y."/>
            <person name="Xiong H."/>
            <person name="Wang M."/>
            <person name="Zhang Z."/>
            <person name="Wang Z."/>
            <person name="Wu H."/>
            <person name="Ma T."/>
            <person name="Liu J."/>
            <person name="Xi Z."/>
        </authorList>
    </citation>
    <scope>NUCLEOTIDE SEQUENCE [LARGE SCALE GENOMIC DNA]</scope>
    <source>
        <strain evidence="5">J267</strain>
        <tissue evidence="5">Leaf</tissue>
    </source>
</reference>
<proteinExistence type="predicted"/>
<dbReference type="Proteomes" id="UP000325577">
    <property type="component" value="Linkage Group LG15"/>
</dbReference>
<dbReference type="EC" id="2.4.1.21" evidence="2"/>
<evidence type="ECO:0000256" key="3">
    <source>
        <dbReference type="SAM" id="MobiDB-lite"/>
    </source>
</evidence>
<feature type="domain" description="Carbohydrate binding module family 25" evidence="4">
    <location>
        <begin position="109"/>
        <end position="145"/>
    </location>
</feature>
<dbReference type="GO" id="GO:0009011">
    <property type="term" value="F:alpha-1,4-glucan glucosyltransferase (ADP-glucose donor) activity"/>
    <property type="evidence" value="ECO:0007669"/>
    <property type="project" value="UniProtKB-EC"/>
</dbReference>